<name>M3JE23_9BACT</name>
<evidence type="ECO:0000256" key="1">
    <source>
        <dbReference type="SAM" id="MobiDB-lite"/>
    </source>
</evidence>
<comment type="caution">
    <text evidence="2">The sequence shown here is derived from an EMBL/GenBank/DDBJ whole genome shotgun (WGS) entry which is preliminary data.</text>
</comment>
<evidence type="ECO:0000313" key="2">
    <source>
        <dbReference type="EMBL" id="EMG31558.1"/>
    </source>
</evidence>
<dbReference type="RefSeq" id="WP_004321906.1">
    <property type="nucleotide sequence ID" value="NZ_AOTD01000008.1"/>
</dbReference>
<dbReference type="STRING" id="1073353.H740_00467"/>
<organism evidence="2 3">
    <name type="scientific">Campylobacter showae CC57C</name>
    <dbReference type="NCBI Taxonomy" id="1073353"/>
    <lineage>
        <taxon>Bacteria</taxon>
        <taxon>Pseudomonadati</taxon>
        <taxon>Campylobacterota</taxon>
        <taxon>Epsilonproteobacteria</taxon>
        <taxon>Campylobacterales</taxon>
        <taxon>Campylobacteraceae</taxon>
        <taxon>Campylobacter</taxon>
    </lineage>
</organism>
<dbReference type="InterPro" id="IPR009414">
    <property type="entry name" value="DUF1064"/>
</dbReference>
<dbReference type="EMBL" id="AOTD01000008">
    <property type="protein sequence ID" value="EMG31558.1"/>
    <property type="molecule type" value="Genomic_DNA"/>
</dbReference>
<dbReference type="OrthoDB" id="5363620at2"/>
<accession>M3JE23</accession>
<feature type="region of interest" description="Disordered" evidence="1">
    <location>
        <begin position="1"/>
        <end position="31"/>
    </location>
</feature>
<dbReference type="Proteomes" id="UP000011782">
    <property type="component" value="Unassembled WGS sequence"/>
</dbReference>
<dbReference type="AlphaFoldDB" id="M3JE23"/>
<evidence type="ECO:0000313" key="3">
    <source>
        <dbReference type="Proteomes" id="UP000011782"/>
    </source>
</evidence>
<protein>
    <recommendedName>
        <fullName evidence="4">DUF1064 domain-containing protein</fullName>
    </recommendedName>
</protein>
<sequence length="138" mass="15980">MKLPKTIQGLGSRGKVAQNRSKYKNRKVERGGIKYDSQKEAKRAFDLELKQRKGEVSELKRQVKFVLQDSFKIPSKKTKQGFETIKEIAYIADFTYFMGGQFYIEDVKGYKTPEYKLKAKILRKKIADGEIDAVFLES</sequence>
<proteinExistence type="predicted"/>
<gene>
    <name evidence="2" type="ORF">H740_00467</name>
</gene>
<evidence type="ECO:0008006" key="4">
    <source>
        <dbReference type="Google" id="ProtNLM"/>
    </source>
</evidence>
<dbReference type="PATRIC" id="fig|1073353.3.peg.108"/>
<dbReference type="Pfam" id="PF06356">
    <property type="entry name" value="DUF1064"/>
    <property type="match status" value="1"/>
</dbReference>
<reference evidence="2 3" key="1">
    <citation type="submission" date="2013-02" db="EMBL/GenBank/DDBJ databases">
        <title>Co-occurrence of anaerobic bacteria in colorectal carcinomas.</title>
        <authorList>
            <person name="Holt R.A."/>
            <person name="Warren R.L."/>
            <person name="Allen-Vercoe E."/>
            <person name="Pleasance S."/>
            <person name="Freeman D.J."/>
            <person name="Watson P."/>
            <person name="Moore R."/>
            <person name="Cochrane K."/>
        </authorList>
    </citation>
    <scope>NUCLEOTIDE SEQUENCE [LARGE SCALE GENOMIC DNA]</scope>
    <source>
        <strain evidence="2 3">CC57C</strain>
    </source>
</reference>